<keyword evidence="6" id="KW-0999">Mitochondrion inner membrane</keyword>
<comment type="similarity">
    <text evidence="2 11">Belongs to the mitochondrial carrier (TC 2.A.29) family.</text>
</comment>
<evidence type="ECO:0000256" key="8">
    <source>
        <dbReference type="ARBA" id="ARBA00023128"/>
    </source>
</evidence>
<dbReference type="PANTHER" id="PTHR45624">
    <property type="entry name" value="MITOCHONDRIAL BASIC AMINO ACIDS TRANSPORTER-RELATED"/>
    <property type="match status" value="1"/>
</dbReference>
<evidence type="ECO:0000256" key="5">
    <source>
        <dbReference type="ARBA" id="ARBA00022737"/>
    </source>
</evidence>
<dbReference type="Gene3D" id="1.50.40.10">
    <property type="entry name" value="Mitochondrial carrier domain"/>
    <property type="match status" value="2"/>
</dbReference>
<keyword evidence="3 11" id="KW-0813">Transport</keyword>
<keyword evidence="8" id="KW-0496">Mitochondrion</keyword>
<dbReference type="SUPFAM" id="SSF103506">
    <property type="entry name" value="Mitochondrial carrier"/>
    <property type="match status" value="1"/>
</dbReference>
<evidence type="ECO:0000313" key="13">
    <source>
        <dbReference type="EMBL" id="WPB00685.1"/>
    </source>
</evidence>
<comment type="subcellular location">
    <subcellularLocation>
        <location evidence="1">Mitochondrion membrane</location>
        <topology evidence="1">Multi-pass membrane protein</topology>
    </subcellularLocation>
</comment>
<feature type="repeat" description="Solcar" evidence="10">
    <location>
        <begin position="7"/>
        <end position="92"/>
    </location>
</feature>
<feature type="transmembrane region" description="Helical" evidence="12">
    <location>
        <begin position="174"/>
        <end position="193"/>
    </location>
</feature>
<evidence type="ECO:0000256" key="11">
    <source>
        <dbReference type="RuleBase" id="RU000488"/>
    </source>
</evidence>
<keyword evidence="4 10" id="KW-0812">Transmembrane</keyword>
<feature type="transmembrane region" description="Helical" evidence="12">
    <location>
        <begin position="213"/>
        <end position="231"/>
    </location>
</feature>
<accession>A0ABZ0NMA0</accession>
<evidence type="ECO:0000256" key="3">
    <source>
        <dbReference type="ARBA" id="ARBA00022448"/>
    </source>
</evidence>
<evidence type="ECO:0000256" key="9">
    <source>
        <dbReference type="ARBA" id="ARBA00023136"/>
    </source>
</evidence>
<dbReference type="InterPro" id="IPR050567">
    <property type="entry name" value="Mitochondrial_Carrier"/>
</dbReference>
<evidence type="ECO:0000256" key="12">
    <source>
        <dbReference type="SAM" id="Phobius"/>
    </source>
</evidence>
<dbReference type="GeneID" id="35427321"/>
<feature type="transmembrane region" description="Helical" evidence="12">
    <location>
        <begin position="71"/>
        <end position="89"/>
    </location>
</feature>
<dbReference type="InterPro" id="IPR023395">
    <property type="entry name" value="MCP_dom_sf"/>
</dbReference>
<proteinExistence type="inferred from homology"/>
<evidence type="ECO:0000256" key="7">
    <source>
        <dbReference type="ARBA" id="ARBA00022989"/>
    </source>
</evidence>
<gene>
    <name evidence="13" type="ORF">RHO25_005305</name>
</gene>
<keyword evidence="7 12" id="KW-1133">Transmembrane helix</keyword>
<feature type="repeat" description="Solcar" evidence="10">
    <location>
        <begin position="117"/>
        <end position="202"/>
    </location>
</feature>
<dbReference type="EMBL" id="CP134186">
    <property type="protein sequence ID" value="WPB00685.1"/>
    <property type="molecule type" value="Genomic_DNA"/>
</dbReference>
<sequence>MTGNDNSSSARGFFAGAFSGVAKVSTGHPFDTIKVRLQTTEMSRFNGPWSCLRQTLSQEGMRGLYKGFTPPLAGFVVMDSLLLGSFSMYRDFLNRSLNLRSPRNTGEDRHTIPANRSSVMVSFLSGGLAGWTVSFIAAPIEHVKARLQVQYHTKIYSGPIDCVRKIYRDHGVYGVYRGLPATIIFRSFFAVFWASYDVFNRRMQVSTDLSLPLINFMAAGVAAQLYWLTGYPTDVIKQRVMTEPLGIRGSHHRTRWIGIANKIYQESGWKGFWRGFVPCFLRAFPANAMSIMTFEAVMRATARKEHLKNFDEEN</sequence>
<keyword evidence="9 10" id="KW-0472">Membrane</keyword>
<dbReference type="Proteomes" id="UP001302367">
    <property type="component" value="Chromosome 3"/>
</dbReference>
<evidence type="ECO:0000256" key="2">
    <source>
        <dbReference type="ARBA" id="ARBA00006375"/>
    </source>
</evidence>
<keyword evidence="5" id="KW-0677">Repeat</keyword>
<evidence type="ECO:0000256" key="1">
    <source>
        <dbReference type="ARBA" id="ARBA00004225"/>
    </source>
</evidence>
<evidence type="ECO:0000256" key="6">
    <source>
        <dbReference type="ARBA" id="ARBA00022792"/>
    </source>
</evidence>
<keyword evidence="14" id="KW-1185">Reference proteome</keyword>
<evidence type="ECO:0000313" key="14">
    <source>
        <dbReference type="Proteomes" id="UP001302367"/>
    </source>
</evidence>
<dbReference type="Pfam" id="PF00153">
    <property type="entry name" value="Mito_carr"/>
    <property type="match status" value="3"/>
</dbReference>
<evidence type="ECO:0000256" key="4">
    <source>
        <dbReference type="ARBA" id="ARBA00022692"/>
    </source>
</evidence>
<dbReference type="InterPro" id="IPR018108">
    <property type="entry name" value="MCP_transmembrane"/>
</dbReference>
<dbReference type="PANTHER" id="PTHR45624:SF57">
    <property type="entry name" value="MITOCHONDRIAL SUBSTRATE CARRIER FAMILY PROTEIN L"/>
    <property type="match status" value="1"/>
</dbReference>
<organism evidence="13 14">
    <name type="scientific">Cercospora beticola</name>
    <name type="common">Sugarbeet leaf spot fungus</name>
    <dbReference type="NCBI Taxonomy" id="122368"/>
    <lineage>
        <taxon>Eukaryota</taxon>
        <taxon>Fungi</taxon>
        <taxon>Dikarya</taxon>
        <taxon>Ascomycota</taxon>
        <taxon>Pezizomycotina</taxon>
        <taxon>Dothideomycetes</taxon>
        <taxon>Dothideomycetidae</taxon>
        <taxon>Mycosphaerellales</taxon>
        <taxon>Mycosphaerellaceae</taxon>
        <taxon>Cercospora</taxon>
    </lineage>
</organism>
<reference evidence="13 14" key="1">
    <citation type="submission" date="2023-09" db="EMBL/GenBank/DDBJ databases">
        <title>Complete-Gapless Cercospora beticola genome.</title>
        <authorList>
            <person name="Wyatt N.A."/>
            <person name="Spanner R.E."/>
            <person name="Bolton M.D."/>
        </authorList>
    </citation>
    <scope>NUCLEOTIDE SEQUENCE [LARGE SCALE GENOMIC DNA]</scope>
    <source>
        <strain evidence="13">Cb09-40</strain>
    </source>
</reference>
<dbReference type="RefSeq" id="XP_023456526.2">
    <property type="nucleotide sequence ID" value="XM_023596213.2"/>
</dbReference>
<name>A0ABZ0NMA0_CERBT</name>
<dbReference type="PROSITE" id="PS50920">
    <property type="entry name" value="SOLCAR"/>
    <property type="match status" value="3"/>
</dbReference>
<feature type="repeat" description="Solcar" evidence="10">
    <location>
        <begin position="210"/>
        <end position="300"/>
    </location>
</feature>
<protein>
    <submittedName>
        <fullName evidence="13">Uncharacterized protein</fullName>
    </submittedName>
</protein>
<evidence type="ECO:0000256" key="10">
    <source>
        <dbReference type="PROSITE-ProRule" id="PRU00282"/>
    </source>
</evidence>